<evidence type="ECO:0000256" key="1">
    <source>
        <dbReference type="SAM" id="MobiDB-lite"/>
    </source>
</evidence>
<feature type="non-terminal residue" evidence="2">
    <location>
        <position position="116"/>
    </location>
</feature>
<dbReference type="Proteomes" id="UP000193411">
    <property type="component" value="Unassembled WGS sequence"/>
</dbReference>
<reference evidence="2 3" key="1">
    <citation type="submission" date="2016-07" db="EMBL/GenBank/DDBJ databases">
        <title>Pervasive Adenine N6-methylation of Active Genes in Fungi.</title>
        <authorList>
            <consortium name="DOE Joint Genome Institute"/>
            <person name="Mondo S.J."/>
            <person name="Dannebaum R.O."/>
            <person name="Kuo R.C."/>
            <person name="Labutti K."/>
            <person name="Haridas S."/>
            <person name="Kuo A."/>
            <person name="Salamov A."/>
            <person name="Ahrendt S.R."/>
            <person name="Lipzen A."/>
            <person name="Sullivan W."/>
            <person name="Andreopoulos W.B."/>
            <person name="Clum A."/>
            <person name="Lindquist E."/>
            <person name="Daum C."/>
            <person name="Ramamoorthy G.K."/>
            <person name="Gryganskyi A."/>
            <person name="Culley D."/>
            <person name="Magnuson J.K."/>
            <person name="James T.Y."/>
            <person name="O'Malley M.A."/>
            <person name="Stajich J.E."/>
            <person name="Spatafora J.W."/>
            <person name="Visel A."/>
            <person name="Grigoriev I.V."/>
        </authorList>
    </citation>
    <scope>NUCLEOTIDE SEQUENCE [LARGE SCALE GENOMIC DNA]</scope>
    <source>
        <strain evidence="2 3">PL171</strain>
    </source>
</reference>
<protein>
    <submittedName>
        <fullName evidence="2">Uncharacterized protein</fullName>
    </submittedName>
</protein>
<feature type="region of interest" description="Disordered" evidence="1">
    <location>
        <begin position="62"/>
        <end position="116"/>
    </location>
</feature>
<proteinExistence type="predicted"/>
<keyword evidence="3" id="KW-1185">Reference proteome</keyword>
<organism evidence="2 3">
    <name type="scientific">Catenaria anguillulae PL171</name>
    <dbReference type="NCBI Taxonomy" id="765915"/>
    <lineage>
        <taxon>Eukaryota</taxon>
        <taxon>Fungi</taxon>
        <taxon>Fungi incertae sedis</taxon>
        <taxon>Blastocladiomycota</taxon>
        <taxon>Blastocladiomycetes</taxon>
        <taxon>Blastocladiales</taxon>
        <taxon>Catenariaceae</taxon>
        <taxon>Catenaria</taxon>
    </lineage>
</organism>
<evidence type="ECO:0000313" key="3">
    <source>
        <dbReference type="Proteomes" id="UP000193411"/>
    </source>
</evidence>
<dbReference type="AlphaFoldDB" id="A0A1Y2HV86"/>
<gene>
    <name evidence="2" type="ORF">BCR44DRAFT_1428440</name>
</gene>
<dbReference type="EMBL" id="MCFL01000008">
    <property type="protein sequence ID" value="ORZ38525.1"/>
    <property type="molecule type" value="Genomic_DNA"/>
</dbReference>
<accession>A0A1Y2HV86</accession>
<name>A0A1Y2HV86_9FUNG</name>
<sequence length="116" mass="12603">MRVASSKRRGRMKDDLAAVGTVQTAVLGSQLAPIAHAQYQQQGSSTSAEAASDFEIMSIVQDHVPPPGGRGMRRSSTAEMWGPFRDQRRLSSIHSQVRRESKLDEEPPSCASPPSL</sequence>
<evidence type="ECO:0000313" key="2">
    <source>
        <dbReference type="EMBL" id="ORZ38525.1"/>
    </source>
</evidence>
<comment type="caution">
    <text evidence="2">The sequence shown here is derived from an EMBL/GenBank/DDBJ whole genome shotgun (WGS) entry which is preliminary data.</text>
</comment>